<feature type="domain" description="DUF427" evidence="1">
    <location>
        <begin position="166"/>
        <end position="253"/>
    </location>
</feature>
<dbReference type="EMBL" id="CP042430">
    <property type="protein sequence ID" value="QEC47558.1"/>
    <property type="molecule type" value="Genomic_DNA"/>
</dbReference>
<dbReference type="Gene3D" id="2.170.150.40">
    <property type="entry name" value="Domain of unknown function (DUF427)"/>
    <property type="match status" value="2"/>
</dbReference>
<dbReference type="AlphaFoldDB" id="A0A5B8U3U3"/>
<dbReference type="InterPro" id="IPR038694">
    <property type="entry name" value="DUF427_sf"/>
</dbReference>
<dbReference type="Proteomes" id="UP000321805">
    <property type="component" value="Chromosome"/>
</dbReference>
<name>A0A5B8U3U3_9ACTN</name>
<sequence length="280" mass="30777">MSRRMRDLLTAELGAVRHEPIDKRIRGRLGDRTVVDSRRAVLVWEPRRIVPAYAVPEDDVDAEVVAGGGAADEPPPGVTVPRLEGRPVLDPSVPFAFHTAPGEPVRLRARDGAGEVAGFRLRDDALDGHLLVDFAGLDWLEEDEPNVAHPRDPFHRIDIVHSSRHVRVALGDVVLAESSRPYLLFEPPLPVRAYLSREDVDLGLLAPSDTVSWCAYKGRASYLSAAGAPDVAWVYEAPLREAAEVAGRVAFFDEHVDMTVDGRRLQRPVTPWSRPPAPPG</sequence>
<organism evidence="2 3">
    <name type="scientific">Baekduia soli</name>
    <dbReference type="NCBI Taxonomy" id="496014"/>
    <lineage>
        <taxon>Bacteria</taxon>
        <taxon>Bacillati</taxon>
        <taxon>Actinomycetota</taxon>
        <taxon>Thermoleophilia</taxon>
        <taxon>Solirubrobacterales</taxon>
        <taxon>Baekduiaceae</taxon>
        <taxon>Baekduia</taxon>
    </lineage>
</organism>
<dbReference type="Pfam" id="PF04248">
    <property type="entry name" value="NTP_transf_9"/>
    <property type="match status" value="1"/>
</dbReference>
<dbReference type="PANTHER" id="PTHR34310">
    <property type="entry name" value="DUF427 DOMAIN PROTEIN (AFU_ORTHOLOGUE AFUA_3G02220)"/>
    <property type="match status" value="1"/>
</dbReference>
<evidence type="ECO:0000313" key="2">
    <source>
        <dbReference type="EMBL" id="QEC47558.1"/>
    </source>
</evidence>
<reference evidence="2 3" key="1">
    <citation type="journal article" date="2018" name="J. Microbiol.">
        <title>Baekduia soli gen. nov., sp. nov., a novel bacterium isolated from the soil of Baekdu Mountain and proposal of a novel family name, Baekduiaceae fam. nov.</title>
        <authorList>
            <person name="An D.S."/>
            <person name="Siddiqi M.Z."/>
            <person name="Kim K.H."/>
            <person name="Yu H.S."/>
            <person name="Im W.T."/>
        </authorList>
    </citation>
    <scope>NUCLEOTIDE SEQUENCE [LARGE SCALE GENOMIC DNA]</scope>
    <source>
        <strain evidence="2 3">BR7-21</strain>
    </source>
</reference>
<dbReference type="OrthoDB" id="285364at2"/>
<evidence type="ECO:0000259" key="1">
    <source>
        <dbReference type="Pfam" id="PF04248"/>
    </source>
</evidence>
<proteinExistence type="predicted"/>
<keyword evidence="3" id="KW-1185">Reference proteome</keyword>
<dbReference type="PANTHER" id="PTHR34310:SF9">
    <property type="entry name" value="BLR5716 PROTEIN"/>
    <property type="match status" value="1"/>
</dbReference>
<protein>
    <submittedName>
        <fullName evidence="2">DUF427 domain-containing protein</fullName>
    </submittedName>
</protein>
<dbReference type="KEGG" id="bsol:FSW04_08185"/>
<evidence type="ECO:0000313" key="3">
    <source>
        <dbReference type="Proteomes" id="UP000321805"/>
    </source>
</evidence>
<accession>A0A5B8U3U3</accession>
<dbReference type="RefSeq" id="WP_146918150.1">
    <property type="nucleotide sequence ID" value="NZ_CP042430.1"/>
</dbReference>
<gene>
    <name evidence="2" type="ORF">FSW04_08185</name>
</gene>
<dbReference type="InterPro" id="IPR007361">
    <property type="entry name" value="DUF427"/>
</dbReference>